<keyword evidence="1" id="KW-0808">Transferase</keyword>
<protein>
    <submittedName>
        <fullName evidence="1">Glycosyl transferase</fullName>
    </submittedName>
</protein>
<gene>
    <name evidence="1" type="ORF">CQA58_00595</name>
</gene>
<organism evidence="1 2">
    <name type="scientific">Helicobacter brantae</name>
    <dbReference type="NCBI Taxonomy" id="375927"/>
    <lineage>
        <taxon>Bacteria</taxon>
        <taxon>Pseudomonadati</taxon>
        <taxon>Campylobacterota</taxon>
        <taxon>Epsilonproteobacteria</taxon>
        <taxon>Campylobacterales</taxon>
        <taxon>Helicobacteraceae</taxon>
        <taxon>Helicobacter</taxon>
    </lineage>
</organism>
<dbReference type="AlphaFoldDB" id="A0A3D8J4J4"/>
<dbReference type="EMBL" id="NXLV01000001">
    <property type="protein sequence ID" value="RDU72136.1"/>
    <property type="molecule type" value="Genomic_DNA"/>
</dbReference>
<evidence type="ECO:0000313" key="2">
    <source>
        <dbReference type="Proteomes" id="UP000257045"/>
    </source>
</evidence>
<dbReference type="Proteomes" id="UP000257045">
    <property type="component" value="Unassembled WGS sequence"/>
</dbReference>
<sequence length="307" mass="36692">MHYYCTLFDSNYLTRGIAMLESLQKHSQDYHLYILAFDDIAYKILNDLNYPHTTIISMQDFEDSELLALKPHRTRGEYCWTCTPSVILYCIQTYSLPHCTYLDADLYFYDDPAILVDEMGEDSILITLHRYTPRYNQEKTSGIYCVQFMTFKNDERGMKALKWWRERCNEWCYARFEDGKFGDQKYLDDWSTRFEGVHILQNLRGGLAPWNIQQFPSLSPIFYHFHHLKFIGENKVDLGPYTLPQNTLESIYKPYIQHLLRLREEFGENNYDARSIPKFTWKTPLRFIKRKLKNGYNVFSNSDFLGY</sequence>
<accession>A0A3D8J4J4</accession>
<name>A0A3D8J4J4_9HELI</name>
<dbReference type="InterPro" id="IPR029044">
    <property type="entry name" value="Nucleotide-diphossugar_trans"/>
</dbReference>
<dbReference type="OrthoDB" id="9816564at2"/>
<keyword evidence="2" id="KW-1185">Reference proteome</keyword>
<comment type="caution">
    <text evidence="1">The sequence shown here is derived from an EMBL/GenBank/DDBJ whole genome shotgun (WGS) entry which is preliminary data.</text>
</comment>
<reference evidence="1 2" key="1">
    <citation type="submission" date="2018-04" db="EMBL/GenBank/DDBJ databases">
        <title>Novel Campyloabacter and Helicobacter Species and Strains.</title>
        <authorList>
            <person name="Mannion A.J."/>
            <person name="Shen Z."/>
            <person name="Fox J.G."/>
        </authorList>
    </citation>
    <scope>NUCLEOTIDE SEQUENCE [LARGE SCALE GENOMIC DNA]</scope>
    <source>
        <strain evidence="1 2">MIT 04-9366</strain>
    </source>
</reference>
<dbReference type="SUPFAM" id="SSF53448">
    <property type="entry name" value="Nucleotide-diphospho-sugar transferases"/>
    <property type="match status" value="1"/>
</dbReference>
<dbReference type="Gene3D" id="3.90.550.10">
    <property type="entry name" value="Spore Coat Polysaccharide Biosynthesis Protein SpsA, Chain A"/>
    <property type="match status" value="1"/>
</dbReference>
<dbReference type="RefSeq" id="WP_115568766.1">
    <property type="nucleotide sequence ID" value="NZ_NXLV01000001.1"/>
</dbReference>
<dbReference type="GO" id="GO:0016740">
    <property type="term" value="F:transferase activity"/>
    <property type="evidence" value="ECO:0007669"/>
    <property type="project" value="UniProtKB-KW"/>
</dbReference>
<evidence type="ECO:0000313" key="1">
    <source>
        <dbReference type="EMBL" id="RDU72136.1"/>
    </source>
</evidence>
<proteinExistence type="predicted"/>